<dbReference type="GO" id="GO:0042285">
    <property type="term" value="F:xylosyltransferase activity"/>
    <property type="evidence" value="ECO:0007669"/>
    <property type="project" value="TreeGrafter"/>
</dbReference>
<dbReference type="CDD" id="cd00218">
    <property type="entry name" value="GlcAT-I"/>
    <property type="match status" value="1"/>
</dbReference>
<evidence type="ECO:0000256" key="8">
    <source>
        <dbReference type="ARBA" id="ARBA00023034"/>
    </source>
</evidence>
<feature type="transmembrane region" description="Helical" evidence="15">
    <location>
        <begin position="77"/>
        <end position="94"/>
    </location>
</feature>
<keyword evidence="10" id="KW-0325">Glycoprotein</keyword>
<evidence type="ECO:0000256" key="1">
    <source>
        <dbReference type="ARBA" id="ARBA00004323"/>
    </source>
</evidence>
<comment type="subcellular location">
    <subcellularLocation>
        <location evidence="1 15">Golgi apparatus membrane</location>
        <topology evidence="1 15">Single-pass type II membrane protein</topology>
    </subcellularLocation>
</comment>
<evidence type="ECO:0000256" key="3">
    <source>
        <dbReference type="ARBA" id="ARBA00022676"/>
    </source>
</evidence>
<comment type="function">
    <text evidence="15">Involved in the synthesis of glucuronoxylan hemicellulose in secondary cell walls.</text>
</comment>
<dbReference type="Pfam" id="PF03360">
    <property type="entry name" value="Glyco_transf_43"/>
    <property type="match status" value="1"/>
</dbReference>
<dbReference type="GO" id="GO:0010417">
    <property type="term" value="P:glucuronoxylan biosynthetic process"/>
    <property type="evidence" value="ECO:0007669"/>
    <property type="project" value="TreeGrafter"/>
</dbReference>
<evidence type="ECO:0000256" key="5">
    <source>
        <dbReference type="ARBA" id="ARBA00022692"/>
    </source>
</evidence>
<feature type="region of interest" description="Disordered" evidence="16">
    <location>
        <begin position="1"/>
        <end position="27"/>
    </location>
</feature>
<evidence type="ECO:0000256" key="7">
    <source>
        <dbReference type="ARBA" id="ARBA00022989"/>
    </source>
</evidence>
<keyword evidence="6 15" id="KW-0735">Signal-anchor</keyword>
<gene>
    <name evidence="17" type="ORF">KC19_4G018600</name>
</gene>
<dbReference type="GO" id="GO:0000139">
    <property type="term" value="C:Golgi membrane"/>
    <property type="evidence" value="ECO:0007669"/>
    <property type="project" value="UniProtKB-SubCell"/>
</dbReference>
<evidence type="ECO:0000313" key="18">
    <source>
        <dbReference type="Proteomes" id="UP000822688"/>
    </source>
</evidence>
<keyword evidence="11 15" id="KW-0961">Cell wall biogenesis/degradation</keyword>
<organism evidence="17 18">
    <name type="scientific">Ceratodon purpureus</name>
    <name type="common">Fire moss</name>
    <name type="synonym">Dicranum purpureum</name>
    <dbReference type="NCBI Taxonomy" id="3225"/>
    <lineage>
        <taxon>Eukaryota</taxon>
        <taxon>Viridiplantae</taxon>
        <taxon>Streptophyta</taxon>
        <taxon>Embryophyta</taxon>
        <taxon>Bryophyta</taxon>
        <taxon>Bryophytina</taxon>
        <taxon>Bryopsida</taxon>
        <taxon>Dicranidae</taxon>
        <taxon>Pseudoditrichales</taxon>
        <taxon>Ditrichaceae</taxon>
        <taxon>Ceratodon</taxon>
    </lineage>
</organism>
<keyword evidence="13" id="KW-0464">Manganese</keyword>
<evidence type="ECO:0000256" key="6">
    <source>
        <dbReference type="ARBA" id="ARBA00022968"/>
    </source>
</evidence>
<reference evidence="17" key="1">
    <citation type="submission" date="2020-06" db="EMBL/GenBank/DDBJ databases">
        <title>WGS assembly of Ceratodon purpureus strain R40.</title>
        <authorList>
            <person name="Carey S.B."/>
            <person name="Jenkins J."/>
            <person name="Shu S."/>
            <person name="Lovell J.T."/>
            <person name="Sreedasyam A."/>
            <person name="Maumus F."/>
            <person name="Tiley G.P."/>
            <person name="Fernandez-Pozo N."/>
            <person name="Barry K."/>
            <person name="Chen C."/>
            <person name="Wang M."/>
            <person name="Lipzen A."/>
            <person name="Daum C."/>
            <person name="Saski C.A."/>
            <person name="Payton A.C."/>
            <person name="Mcbreen J.C."/>
            <person name="Conrad R.E."/>
            <person name="Kollar L.M."/>
            <person name="Olsson S."/>
            <person name="Huttunen S."/>
            <person name="Landis J.B."/>
            <person name="Wickett N.J."/>
            <person name="Johnson M.G."/>
            <person name="Rensing S.A."/>
            <person name="Grimwood J."/>
            <person name="Schmutz J."/>
            <person name="Mcdaniel S.F."/>
        </authorList>
    </citation>
    <scope>NUCLEOTIDE SEQUENCE</scope>
    <source>
        <strain evidence="17">R40</strain>
    </source>
</reference>
<dbReference type="Gene3D" id="3.90.550.10">
    <property type="entry name" value="Spore Coat Polysaccharide Biosynthesis Protein SpsA, Chain A"/>
    <property type="match status" value="1"/>
</dbReference>
<dbReference type="AlphaFoldDB" id="A0A8T0I5U1"/>
<keyword evidence="3" id="KW-0328">Glycosyltransferase</keyword>
<evidence type="ECO:0000256" key="16">
    <source>
        <dbReference type="SAM" id="MobiDB-lite"/>
    </source>
</evidence>
<comment type="similarity">
    <text evidence="2 15">Belongs to the glycosyltransferase 43 family.</text>
</comment>
<feature type="site" description="Interaction with galactose moiety of substrate glycoprotein" evidence="14">
    <location>
        <position position="299"/>
    </location>
</feature>
<dbReference type="GO" id="GO:0046872">
    <property type="term" value="F:metal ion binding"/>
    <property type="evidence" value="ECO:0007669"/>
    <property type="project" value="UniProtKB-KW"/>
</dbReference>
<sequence>MASLRRSLSPQIRDCRASSSGKSEHNPFQQLNASVPASLGARALSQAQSLLLWPLRVFAMAESFGRGATKMSSWKKLLIQFGVCFVIGLFLGWFTPPKWQLFVPDSLAVEGKTAEADLFGSSRVANALTETKTASSLGSQAREVISVDEVSGFRASLEVPLEPRKLLIVVTPTYTRPFKAYYLTRLAHTLKLVPPPLLWIVVEMHAQSLETAALLRETGIMYRHLVCDKNLTNVKDRGTYQRNTAMAHIEEHQLDGIVYFADDDNMYTLELFEQMRTIKRFGTWLVGMLAPGKSRPILEGPVCKDEKVVGWHTNEKSKRLRRFHVDMSGFAFNSTILWDPRRWKRPTLEPIRQLDTIKEGFQETTFIEQLVPDESVMEGRPPGCLKVMVWHLHLEAPKGFAYPAGWTLTTPLQANIPLRRDD</sequence>
<comment type="caution">
    <text evidence="17">The sequence shown here is derived from an EMBL/GenBank/DDBJ whole genome shotgun (WGS) entry which is preliminary data.</text>
</comment>
<feature type="compositionally biased region" description="Polar residues" evidence="16">
    <location>
        <begin position="17"/>
        <end position="27"/>
    </location>
</feature>
<keyword evidence="9 15" id="KW-0472">Membrane</keyword>
<dbReference type="GO" id="GO:0071555">
    <property type="term" value="P:cell wall organization"/>
    <property type="evidence" value="ECO:0007669"/>
    <property type="project" value="UniProtKB-KW"/>
</dbReference>
<dbReference type="PANTHER" id="PTHR10896:SF65">
    <property type="entry name" value="GALACTOSYLGALACTOSYLXYLOSYLPROTEIN 3-BETA-GLUCURONOSYLTRANSFERASE 3"/>
    <property type="match status" value="1"/>
</dbReference>
<protein>
    <recommendedName>
        <fullName evidence="15">Glycosyltransferases</fullName>
        <ecNumber evidence="15">2.4.-.-</ecNumber>
    </recommendedName>
</protein>
<feature type="active site" description="Proton donor/acceptor" evidence="12">
    <location>
        <position position="363"/>
    </location>
</feature>
<evidence type="ECO:0000256" key="2">
    <source>
        <dbReference type="ARBA" id="ARBA00007706"/>
    </source>
</evidence>
<accession>A0A8T0I5U1</accession>
<evidence type="ECO:0000256" key="12">
    <source>
        <dbReference type="PIRSR" id="PIRSR605027-1"/>
    </source>
</evidence>
<dbReference type="PANTHER" id="PTHR10896">
    <property type="entry name" value="GALACTOSYLGALACTOSYLXYLOSYLPROTEIN 3-BETA-GLUCURONOSYLTRANSFERASE BETA-1,3-GLUCURONYLTRANSFERASE"/>
    <property type="match status" value="1"/>
</dbReference>
<dbReference type="EC" id="2.4.-.-" evidence="15"/>
<evidence type="ECO:0000256" key="9">
    <source>
        <dbReference type="ARBA" id="ARBA00023136"/>
    </source>
</evidence>
<evidence type="ECO:0000256" key="4">
    <source>
        <dbReference type="ARBA" id="ARBA00022679"/>
    </source>
</evidence>
<dbReference type="Proteomes" id="UP000822688">
    <property type="component" value="Chromosome 4"/>
</dbReference>
<dbReference type="InterPro" id="IPR005027">
    <property type="entry name" value="Glyco_trans_43"/>
</dbReference>
<dbReference type="GO" id="GO:0015018">
    <property type="term" value="F:galactosylgalactosylxylosylprotein 3-beta-glucuronosyltransferase activity"/>
    <property type="evidence" value="ECO:0007669"/>
    <property type="project" value="InterPro"/>
</dbReference>
<evidence type="ECO:0000313" key="17">
    <source>
        <dbReference type="EMBL" id="KAG0578379.1"/>
    </source>
</evidence>
<keyword evidence="7 15" id="KW-1133">Transmembrane helix</keyword>
<evidence type="ECO:0000256" key="15">
    <source>
        <dbReference type="RuleBase" id="RU363127"/>
    </source>
</evidence>
<comment type="cofactor">
    <cofactor evidence="13">
        <name>Mn(2+)</name>
        <dbReference type="ChEBI" id="CHEBI:29035"/>
    </cofactor>
</comment>
<keyword evidence="4 15" id="KW-0808">Transferase</keyword>
<dbReference type="InterPro" id="IPR029044">
    <property type="entry name" value="Nucleotide-diphossugar_trans"/>
</dbReference>
<dbReference type="GO" id="GO:0009834">
    <property type="term" value="P:plant-type secondary cell wall biogenesis"/>
    <property type="evidence" value="ECO:0007669"/>
    <property type="project" value="TreeGrafter"/>
</dbReference>
<proteinExistence type="inferred from homology"/>
<evidence type="ECO:0000256" key="14">
    <source>
        <dbReference type="PIRSR" id="PIRSR605027-4"/>
    </source>
</evidence>
<evidence type="ECO:0000256" key="10">
    <source>
        <dbReference type="ARBA" id="ARBA00023180"/>
    </source>
</evidence>
<keyword evidence="8 15" id="KW-0333">Golgi apparatus</keyword>
<dbReference type="SUPFAM" id="SSF53448">
    <property type="entry name" value="Nucleotide-diphospho-sugar transferases"/>
    <property type="match status" value="1"/>
</dbReference>
<dbReference type="EMBL" id="CM026424">
    <property type="protein sequence ID" value="KAG0578379.1"/>
    <property type="molecule type" value="Genomic_DNA"/>
</dbReference>
<feature type="compositionally biased region" description="Polar residues" evidence="16">
    <location>
        <begin position="1"/>
        <end position="10"/>
    </location>
</feature>
<evidence type="ECO:0000256" key="13">
    <source>
        <dbReference type="PIRSR" id="PIRSR605027-3"/>
    </source>
</evidence>
<feature type="binding site" evidence="13">
    <location>
        <position position="264"/>
    </location>
    <ligand>
        <name>Mn(2+)</name>
        <dbReference type="ChEBI" id="CHEBI:29035"/>
    </ligand>
</feature>
<evidence type="ECO:0000256" key="11">
    <source>
        <dbReference type="ARBA" id="ARBA00023316"/>
    </source>
</evidence>
<keyword evidence="13" id="KW-0479">Metal-binding</keyword>
<name>A0A8T0I5U1_CERPU</name>
<keyword evidence="18" id="KW-1185">Reference proteome</keyword>
<dbReference type="FunFam" id="3.90.550.10:FF:000064">
    <property type="entry name" value="Glycosyltransferases"/>
    <property type="match status" value="1"/>
</dbReference>
<keyword evidence="5 15" id="KW-0812">Transmembrane</keyword>